<dbReference type="EMBL" id="BDQX01000240">
    <property type="protein sequence ID" value="GBG09539.1"/>
    <property type="molecule type" value="Genomic_DNA"/>
</dbReference>
<evidence type="ECO:0000313" key="1">
    <source>
        <dbReference type="EMBL" id="GBG09539.1"/>
    </source>
</evidence>
<gene>
    <name evidence="1" type="ORF">PAT3040_04191</name>
</gene>
<name>A0A2R5EV46_9BACL</name>
<accession>A0A2R5EV46</accession>
<dbReference type="Proteomes" id="UP000245202">
    <property type="component" value="Unassembled WGS sequence"/>
</dbReference>
<comment type="caution">
    <text evidence="1">The sequence shown here is derived from an EMBL/GenBank/DDBJ whole genome shotgun (WGS) entry which is preliminary data.</text>
</comment>
<keyword evidence="2" id="KW-1185">Reference proteome</keyword>
<dbReference type="AlphaFoldDB" id="A0A2R5EV46"/>
<organism evidence="1 2">
    <name type="scientific">Paenibacillus agaridevorans</name>
    <dbReference type="NCBI Taxonomy" id="171404"/>
    <lineage>
        <taxon>Bacteria</taxon>
        <taxon>Bacillati</taxon>
        <taxon>Bacillota</taxon>
        <taxon>Bacilli</taxon>
        <taxon>Bacillales</taxon>
        <taxon>Paenibacillaceae</taxon>
        <taxon>Paenibacillus</taxon>
    </lineage>
</organism>
<protein>
    <submittedName>
        <fullName evidence="1">Uncharacterized protein</fullName>
    </submittedName>
</protein>
<reference evidence="1 2" key="1">
    <citation type="submission" date="2017-08" db="EMBL/GenBank/DDBJ databases">
        <title>Substantial Increase in Enzyme Production by Combined Drug-Resistance Mutations in Paenibacillus agaridevorans.</title>
        <authorList>
            <person name="Tanaka Y."/>
            <person name="Funane K."/>
            <person name="Hosaka T."/>
            <person name="Shiwa Y."/>
            <person name="Fujita N."/>
            <person name="Miyazaki T."/>
            <person name="Yoshikawa H."/>
            <person name="Murakami K."/>
            <person name="Kasahara K."/>
            <person name="Inaoka T."/>
            <person name="Hiraga Y."/>
            <person name="Ochi K."/>
        </authorList>
    </citation>
    <scope>NUCLEOTIDE SEQUENCE [LARGE SCALE GENOMIC DNA]</scope>
    <source>
        <strain evidence="1 2">T-3040</strain>
    </source>
</reference>
<evidence type="ECO:0000313" key="2">
    <source>
        <dbReference type="Proteomes" id="UP000245202"/>
    </source>
</evidence>
<sequence>MPKSNNIFQIRGDDEKRLLWKIRCASYDNGYKSIGGEQDEGTRIMAKTLCFSKGNCCVCNRHVACITHYLVDEYVRYHNYEETIGGFQSFERGLFYRTT</sequence>
<proteinExistence type="predicted"/>